<protein>
    <submittedName>
        <fullName evidence="1">Uncharacterized protein</fullName>
    </submittedName>
</protein>
<accession>A0A176VHK8</accession>
<dbReference type="AlphaFoldDB" id="A0A176VHK8"/>
<comment type="caution">
    <text evidence="1">The sequence shown here is derived from an EMBL/GenBank/DDBJ whole genome shotgun (WGS) entry which is preliminary data.</text>
</comment>
<dbReference type="EMBL" id="LVLJ01003709">
    <property type="protein sequence ID" value="OAE20057.1"/>
    <property type="molecule type" value="Genomic_DNA"/>
</dbReference>
<reference evidence="1" key="1">
    <citation type="submission" date="2016-03" db="EMBL/GenBank/DDBJ databases">
        <title>Mechanisms controlling the formation of the plant cell surface in tip-growing cells are functionally conserved among land plants.</title>
        <authorList>
            <person name="Honkanen S."/>
            <person name="Jones V.A."/>
            <person name="Morieri G."/>
            <person name="Champion C."/>
            <person name="Hetherington A.J."/>
            <person name="Kelly S."/>
            <person name="Saint-Marcoux D."/>
            <person name="Proust H."/>
            <person name="Prescott H."/>
            <person name="Dolan L."/>
        </authorList>
    </citation>
    <scope>NUCLEOTIDE SEQUENCE [LARGE SCALE GENOMIC DNA]</scope>
    <source>
        <tissue evidence="1">Whole gametophyte</tissue>
    </source>
</reference>
<dbReference type="Proteomes" id="UP000077202">
    <property type="component" value="Unassembled WGS sequence"/>
</dbReference>
<name>A0A176VHK8_MARPO</name>
<sequence>MNPLLRIQGFNRKRISSSTEKSFRKICAQAYNHLRGRGVSAPRTDRRMKRMSLSSSAVVAFSALDPPEGSVTLALLLSAEEGAVAACTSSTGLFTSAAEAERGSLLLTIALVKGSGFVCISIVRPAGNSSTHRWFSLLNMRKKPADDKAPALSTQLVDVADYLQTAGPVLAISSSAERHPELRALHRWFGGCGEKK</sequence>
<evidence type="ECO:0000313" key="2">
    <source>
        <dbReference type="Proteomes" id="UP000077202"/>
    </source>
</evidence>
<organism evidence="1 2">
    <name type="scientific">Marchantia polymorpha subsp. ruderalis</name>
    <dbReference type="NCBI Taxonomy" id="1480154"/>
    <lineage>
        <taxon>Eukaryota</taxon>
        <taxon>Viridiplantae</taxon>
        <taxon>Streptophyta</taxon>
        <taxon>Embryophyta</taxon>
        <taxon>Marchantiophyta</taxon>
        <taxon>Marchantiopsida</taxon>
        <taxon>Marchantiidae</taxon>
        <taxon>Marchantiales</taxon>
        <taxon>Marchantiaceae</taxon>
        <taxon>Marchantia</taxon>
    </lineage>
</organism>
<proteinExistence type="predicted"/>
<evidence type="ECO:0000313" key="1">
    <source>
        <dbReference type="EMBL" id="OAE20057.1"/>
    </source>
</evidence>
<keyword evidence="2" id="KW-1185">Reference proteome</keyword>
<gene>
    <name evidence="1" type="ORF">AXG93_2584s1410</name>
</gene>